<gene>
    <name evidence="8" type="ORF">LQE92_08060</name>
</gene>
<feature type="transmembrane region" description="Helical" evidence="6">
    <location>
        <begin position="16"/>
        <end position="41"/>
    </location>
</feature>
<keyword evidence="3 6" id="KW-0812">Transmembrane</keyword>
<evidence type="ECO:0000256" key="4">
    <source>
        <dbReference type="ARBA" id="ARBA00022989"/>
    </source>
</evidence>
<protein>
    <submittedName>
        <fullName evidence="8">YitT family protein</fullName>
    </submittedName>
</protein>
<evidence type="ECO:0000259" key="7">
    <source>
        <dbReference type="Pfam" id="PF10035"/>
    </source>
</evidence>
<dbReference type="PANTHER" id="PTHR33545:SF5">
    <property type="entry name" value="UPF0750 MEMBRANE PROTEIN YITT"/>
    <property type="match status" value="1"/>
</dbReference>
<name>A0AAP2WA41_9FIRM</name>
<comment type="caution">
    <text evidence="8">The sequence shown here is derived from an EMBL/GenBank/DDBJ whole genome shotgun (WGS) entry which is preliminary data.</text>
</comment>
<evidence type="ECO:0000313" key="8">
    <source>
        <dbReference type="EMBL" id="MCD2492579.1"/>
    </source>
</evidence>
<organism evidence="8 9">
    <name type="scientific">Lientehia hominis</name>
    <dbReference type="NCBI Taxonomy" id="2897778"/>
    <lineage>
        <taxon>Bacteria</taxon>
        <taxon>Bacillati</taxon>
        <taxon>Bacillota</taxon>
        <taxon>Clostridia</taxon>
        <taxon>Lachnospirales</taxon>
        <taxon>Lachnospiraceae</taxon>
        <taxon>Lientehia</taxon>
    </lineage>
</organism>
<dbReference type="InterPro" id="IPR003740">
    <property type="entry name" value="YitT"/>
</dbReference>
<dbReference type="PIRSF" id="PIRSF006483">
    <property type="entry name" value="Membrane_protein_YitT"/>
    <property type="match status" value="1"/>
</dbReference>
<dbReference type="GO" id="GO:0005886">
    <property type="term" value="C:plasma membrane"/>
    <property type="evidence" value="ECO:0007669"/>
    <property type="project" value="UniProtKB-SubCell"/>
</dbReference>
<dbReference type="Pfam" id="PF10035">
    <property type="entry name" value="DUF2179"/>
    <property type="match status" value="1"/>
</dbReference>
<keyword evidence="4 6" id="KW-1133">Transmembrane helix</keyword>
<reference evidence="8 9" key="1">
    <citation type="submission" date="2021-11" db="EMBL/GenBank/DDBJ databases">
        <title>Lacrimispora sp. nov. NSJ-141 isolated from human feces.</title>
        <authorList>
            <person name="Abdugheni R."/>
        </authorList>
    </citation>
    <scope>NUCLEOTIDE SEQUENCE [LARGE SCALE GENOMIC DNA]</scope>
    <source>
        <strain evidence="8 9">NSJ-141</strain>
    </source>
</reference>
<feature type="transmembrane region" description="Helical" evidence="6">
    <location>
        <begin position="92"/>
        <end position="113"/>
    </location>
</feature>
<dbReference type="Proteomes" id="UP001299265">
    <property type="component" value="Unassembled WGS sequence"/>
</dbReference>
<evidence type="ECO:0000256" key="2">
    <source>
        <dbReference type="ARBA" id="ARBA00022475"/>
    </source>
</evidence>
<dbReference type="AlphaFoldDB" id="A0AAP2WA41"/>
<evidence type="ECO:0000256" key="6">
    <source>
        <dbReference type="SAM" id="Phobius"/>
    </source>
</evidence>
<feature type="transmembrane region" description="Helical" evidence="6">
    <location>
        <begin position="125"/>
        <end position="149"/>
    </location>
</feature>
<evidence type="ECO:0000256" key="3">
    <source>
        <dbReference type="ARBA" id="ARBA00022692"/>
    </source>
</evidence>
<comment type="subcellular location">
    <subcellularLocation>
        <location evidence="1">Cell membrane</location>
        <topology evidence="1">Multi-pass membrane protein</topology>
    </subcellularLocation>
</comment>
<feature type="transmembrane region" description="Helical" evidence="6">
    <location>
        <begin position="170"/>
        <end position="203"/>
    </location>
</feature>
<keyword evidence="2" id="KW-1003">Cell membrane</keyword>
<feature type="domain" description="DUF2179" evidence="7">
    <location>
        <begin position="236"/>
        <end position="284"/>
    </location>
</feature>
<dbReference type="Gene3D" id="3.30.70.120">
    <property type="match status" value="1"/>
</dbReference>
<evidence type="ECO:0000256" key="5">
    <source>
        <dbReference type="ARBA" id="ARBA00023136"/>
    </source>
</evidence>
<keyword evidence="5 6" id="KW-0472">Membrane</keyword>
<dbReference type="EMBL" id="JAJNOR010000004">
    <property type="protein sequence ID" value="MCD2492579.1"/>
    <property type="molecule type" value="Genomic_DNA"/>
</dbReference>
<evidence type="ECO:0000256" key="1">
    <source>
        <dbReference type="ARBA" id="ARBA00004651"/>
    </source>
</evidence>
<dbReference type="PANTHER" id="PTHR33545">
    <property type="entry name" value="UPF0750 MEMBRANE PROTEIN YITT-RELATED"/>
    <property type="match status" value="1"/>
</dbReference>
<dbReference type="CDD" id="cd16380">
    <property type="entry name" value="YitT_C"/>
    <property type="match status" value="1"/>
</dbReference>
<keyword evidence="9" id="KW-1185">Reference proteome</keyword>
<proteinExistence type="predicted"/>
<dbReference type="RefSeq" id="WP_231062466.1">
    <property type="nucleotide sequence ID" value="NZ_JAJNOR010000004.1"/>
</dbReference>
<sequence length="296" mass="32584">MKSVDVYLQRKQWTKYMLCVIGALIYSFGMNAFVVPVRLYASGVMGVSQIIETLLVEKAHINLGGFNLTGTIYFLMNLPLFFLAVRQIGKQFLLKTGINVVCVTFFMSVLPVPQIPIMEERLTSAIIGGIICGVGSGIALQAGGSGGGLDILGIYLAKKNKEFSVGRLSLIINGVIYGICILLFDVSVAIYCIIYATFAAMIVDKVHTQSINVEVMIFTRTDGEAICNIIIQEFNRSATFWKGVGGYTEKDTVIVYSVLSKYEATILRRLVKEKDPHAFIVLQEGCHIAGNFQKHL</sequence>
<accession>A0AAP2WA41</accession>
<dbReference type="InterPro" id="IPR051461">
    <property type="entry name" value="UPF0750_membrane"/>
</dbReference>
<feature type="transmembrane region" description="Helical" evidence="6">
    <location>
        <begin position="61"/>
        <end position="85"/>
    </location>
</feature>
<dbReference type="InterPro" id="IPR019264">
    <property type="entry name" value="DUF2179"/>
</dbReference>
<dbReference type="InterPro" id="IPR015867">
    <property type="entry name" value="N-reg_PII/ATP_PRibTrfase_C"/>
</dbReference>
<evidence type="ECO:0000313" key="9">
    <source>
        <dbReference type="Proteomes" id="UP001299265"/>
    </source>
</evidence>
<dbReference type="Pfam" id="PF02588">
    <property type="entry name" value="YitT_membrane"/>
    <property type="match status" value="1"/>
</dbReference>